<dbReference type="PROSITE" id="PS51257">
    <property type="entry name" value="PROKAR_LIPOPROTEIN"/>
    <property type="match status" value="1"/>
</dbReference>
<accession>A0A5J6TEY9</accession>
<protein>
    <recommendedName>
        <fullName evidence="3">Lipoprotein</fullName>
    </recommendedName>
</protein>
<keyword evidence="2" id="KW-1185">Reference proteome</keyword>
<organism evidence="1 2">
    <name type="scientific">Mycobacterium phage MalagasyRose</name>
    <dbReference type="NCBI Taxonomy" id="2599870"/>
    <lineage>
        <taxon>Viruses</taxon>
        <taxon>Duplodnaviria</taxon>
        <taxon>Heunggongvirae</taxon>
        <taxon>Uroviricota</taxon>
        <taxon>Caudoviricetes</taxon>
        <taxon>Malagasyrosevirus</taxon>
        <taxon>Malagasyrosevirus malagasyrose</taxon>
    </lineage>
</organism>
<dbReference type="RefSeq" id="YP_010754928.1">
    <property type="nucleotide sequence ID" value="NC_073465.1"/>
</dbReference>
<evidence type="ECO:0000313" key="2">
    <source>
        <dbReference type="Proteomes" id="UP000326279"/>
    </source>
</evidence>
<evidence type="ECO:0000313" key="1">
    <source>
        <dbReference type="EMBL" id="QFG08904.1"/>
    </source>
</evidence>
<name>A0A5J6TEY9_9CAUD</name>
<dbReference type="Proteomes" id="UP000326279">
    <property type="component" value="Segment"/>
</dbReference>
<reference evidence="1 2" key="1">
    <citation type="submission" date="2019-07" db="EMBL/GenBank/DDBJ databases">
        <authorList>
            <person name="Garlena R.A."/>
            <person name="Russell D.A."/>
            <person name="Pope W.H."/>
            <person name="Jacobs-Sera D."/>
            <person name="Hatfull G.F."/>
        </authorList>
    </citation>
    <scope>NUCLEOTIDE SEQUENCE [LARGE SCALE GENOMIC DNA]</scope>
</reference>
<dbReference type="KEGG" id="vg:80019529"/>
<dbReference type="GeneID" id="80019529"/>
<evidence type="ECO:0008006" key="3">
    <source>
        <dbReference type="Google" id="ProtNLM"/>
    </source>
</evidence>
<sequence length="114" mass="11874">MNVLIKAAVVAVAATAALTTAGCSTMNRQDYSACTVIAKDMLLGSNSDGGVTRTKRLTTSCGSFDVGDSLTGGFNSWDTWAKLEVGKSYDLSTGGYRIGFFDAFPTVLSVTPSN</sequence>
<gene>
    <name evidence="1" type="primary">56</name>
    <name evidence="1" type="ORF">PBI_MALAGASYROSE_56</name>
</gene>
<proteinExistence type="predicted"/>
<dbReference type="EMBL" id="MN234170">
    <property type="protein sequence ID" value="QFG08904.1"/>
    <property type="molecule type" value="Genomic_DNA"/>
</dbReference>